<evidence type="ECO:0000256" key="7">
    <source>
        <dbReference type="ARBA" id="ARBA00023157"/>
    </source>
</evidence>
<comment type="similarity">
    <text evidence="2 8">Belongs to the protease inhibitor I16 (SSI) family.</text>
</comment>
<evidence type="ECO:0000256" key="9">
    <source>
        <dbReference type="SAM" id="SignalP"/>
    </source>
</evidence>
<accession>A0A919R715</accession>
<dbReference type="PRINTS" id="PR00294">
    <property type="entry name" value="SSBTLNINHBTR"/>
</dbReference>
<evidence type="ECO:0000256" key="5">
    <source>
        <dbReference type="ARBA" id="ARBA00022690"/>
    </source>
</evidence>
<name>A0A919R715_9ACTN</name>
<comment type="subunit">
    <text evidence="3">Homodimer.</text>
</comment>
<dbReference type="RefSeq" id="WP_203992224.1">
    <property type="nucleotide sequence ID" value="NZ_BOOU01000081.1"/>
</dbReference>
<evidence type="ECO:0000256" key="2">
    <source>
        <dbReference type="ARBA" id="ARBA00010472"/>
    </source>
</evidence>
<feature type="signal peptide" evidence="9">
    <location>
        <begin position="1"/>
        <end position="21"/>
    </location>
</feature>
<sequence length="135" mass="14710">MRRVGCLLAAVLLCWSPTASAAERPVARAALPAPKRWFSIGVGHELRWPPVRAALVTCEPLGGTHPNPAAACTKIISVRGDLGRLPTPPRTFCVDDYDPYLVYTMGTWDGAQLSSSRIFTNRCWMQSIAGVLVNF</sequence>
<keyword evidence="12" id="KW-1185">Reference proteome</keyword>
<protein>
    <recommendedName>
        <fullName evidence="10">Subtilisin inhibitor domain-containing protein</fullName>
    </recommendedName>
</protein>
<keyword evidence="9" id="KW-0732">Signal</keyword>
<dbReference type="InterPro" id="IPR023549">
    <property type="entry name" value="Subtilisin_inhibitor"/>
</dbReference>
<dbReference type="AlphaFoldDB" id="A0A919R715"/>
<keyword evidence="6 8" id="KW-0722">Serine protease inhibitor</keyword>
<evidence type="ECO:0000256" key="8">
    <source>
        <dbReference type="RuleBase" id="RU003471"/>
    </source>
</evidence>
<evidence type="ECO:0000256" key="1">
    <source>
        <dbReference type="ARBA" id="ARBA00004613"/>
    </source>
</evidence>
<dbReference type="InterPro" id="IPR036819">
    <property type="entry name" value="Subtilisin_inhibitor-like_sf"/>
</dbReference>
<dbReference type="Proteomes" id="UP000655287">
    <property type="component" value="Unassembled WGS sequence"/>
</dbReference>
<gene>
    <name evidence="11" type="ORF">Sru01_58490</name>
</gene>
<evidence type="ECO:0000313" key="12">
    <source>
        <dbReference type="Proteomes" id="UP000655287"/>
    </source>
</evidence>
<comment type="caution">
    <text evidence="11">The sequence shown here is derived from an EMBL/GenBank/DDBJ whole genome shotgun (WGS) entry which is preliminary data.</text>
</comment>
<dbReference type="GO" id="GO:0004867">
    <property type="term" value="F:serine-type endopeptidase inhibitor activity"/>
    <property type="evidence" value="ECO:0007669"/>
    <property type="project" value="UniProtKB-KW"/>
</dbReference>
<dbReference type="SUPFAM" id="SSF55399">
    <property type="entry name" value="Subtilisin inhibitor"/>
    <property type="match status" value="1"/>
</dbReference>
<dbReference type="InterPro" id="IPR000691">
    <property type="entry name" value="Prot_inh_I16_SSI"/>
</dbReference>
<evidence type="ECO:0000259" key="10">
    <source>
        <dbReference type="Pfam" id="PF00720"/>
    </source>
</evidence>
<feature type="chain" id="PRO_5037472935" description="Subtilisin inhibitor domain-containing protein" evidence="9">
    <location>
        <begin position="22"/>
        <end position="135"/>
    </location>
</feature>
<evidence type="ECO:0000313" key="11">
    <source>
        <dbReference type="EMBL" id="GII80867.1"/>
    </source>
</evidence>
<comment type="subcellular location">
    <subcellularLocation>
        <location evidence="1">Secreted</location>
    </subcellularLocation>
</comment>
<dbReference type="GO" id="GO:0005576">
    <property type="term" value="C:extracellular region"/>
    <property type="evidence" value="ECO:0007669"/>
    <property type="project" value="UniProtKB-SubCell"/>
</dbReference>
<evidence type="ECO:0000256" key="3">
    <source>
        <dbReference type="ARBA" id="ARBA00011738"/>
    </source>
</evidence>
<evidence type="ECO:0000256" key="4">
    <source>
        <dbReference type="ARBA" id="ARBA00022525"/>
    </source>
</evidence>
<keyword evidence="4" id="KW-0964">Secreted</keyword>
<organism evidence="11 12">
    <name type="scientific">Sphaerisporangium rufum</name>
    <dbReference type="NCBI Taxonomy" id="1381558"/>
    <lineage>
        <taxon>Bacteria</taxon>
        <taxon>Bacillati</taxon>
        <taxon>Actinomycetota</taxon>
        <taxon>Actinomycetes</taxon>
        <taxon>Streptosporangiales</taxon>
        <taxon>Streptosporangiaceae</taxon>
        <taxon>Sphaerisporangium</taxon>
    </lineage>
</organism>
<feature type="domain" description="Subtilisin inhibitor" evidence="10">
    <location>
        <begin position="40"/>
        <end position="121"/>
    </location>
</feature>
<dbReference type="EMBL" id="BOOU01000081">
    <property type="protein sequence ID" value="GII80867.1"/>
    <property type="molecule type" value="Genomic_DNA"/>
</dbReference>
<dbReference type="Gene3D" id="3.30.350.10">
    <property type="entry name" value="Subtilisin inhibitor-like"/>
    <property type="match status" value="1"/>
</dbReference>
<keyword evidence="5 8" id="KW-0646">Protease inhibitor</keyword>
<dbReference type="Pfam" id="PF00720">
    <property type="entry name" value="SSI"/>
    <property type="match status" value="1"/>
</dbReference>
<proteinExistence type="inferred from homology"/>
<evidence type="ECO:0000256" key="6">
    <source>
        <dbReference type="ARBA" id="ARBA00022900"/>
    </source>
</evidence>
<keyword evidence="7" id="KW-1015">Disulfide bond</keyword>
<reference evidence="11" key="1">
    <citation type="submission" date="2021-01" db="EMBL/GenBank/DDBJ databases">
        <title>Whole genome shotgun sequence of Sphaerisporangium rufum NBRC 109079.</title>
        <authorList>
            <person name="Komaki H."/>
            <person name="Tamura T."/>
        </authorList>
    </citation>
    <scope>NUCLEOTIDE SEQUENCE</scope>
    <source>
        <strain evidence="11">NBRC 109079</strain>
    </source>
</reference>